<dbReference type="Proteomes" id="UP000469558">
    <property type="component" value="Unassembled WGS sequence"/>
</dbReference>
<comment type="subcellular location">
    <subcellularLocation>
        <location evidence="1">Mitochondrion</location>
    </subcellularLocation>
</comment>
<sequence>MFATKALRQASAAAHAERTPLIKFLGKRSIPSSVDHTPHVHPASPSHELPADFTSKGSSASFSSYRQKAQQHGPLGKAGSGIGSTSGHSLGPVAPEKGEFFDRSELPARFQRTLIDMSEIDAIETGGATLVC</sequence>
<accession>A0A8T9C0C9</accession>
<comment type="similarity">
    <text evidence="3">Belongs to the alpha-ketoglutarate dehydrogenase component 4 family.</text>
</comment>
<comment type="caution">
    <text evidence="5">The sequence shown here is derived from an EMBL/GenBank/DDBJ whole genome shotgun (WGS) entry which is preliminary data.</text>
</comment>
<evidence type="ECO:0000313" key="6">
    <source>
        <dbReference type="Proteomes" id="UP000469558"/>
    </source>
</evidence>
<dbReference type="OrthoDB" id="2116030at2759"/>
<dbReference type="GO" id="GO:0006103">
    <property type="term" value="P:2-oxoglutarate metabolic process"/>
    <property type="evidence" value="ECO:0007669"/>
    <property type="project" value="InterPro"/>
</dbReference>
<dbReference type="PANTHER" id="PTHR31601:SF2">
    <property type="entry name" value="ALPHA-KETOGLUTARATE DEHYDROGENASE COMPONENT 4"/>
    <property type="match status" value="1"/>
</dbReference>
<keyword evidence="2" id="KW-0496">Mitochondrion</keyword>
<dbReference type="GO" id="GO:0005739">
    <property type="term" value="C:mitochondrion"/>
    <property type="evidence" value="ECO:0007669"/>
    <property type="project" value="UniProtKB-SubCell"/>
</dbReference>
<evidence type="ECO:0000256" key="2">
    <source>
        <dbReference type="ARBA" id="ARBA00023128"/>
    </source>
</evidence>
<name>A0A8T9C0C9_9HELO</name>
<evidence type="ECO:0000256" key="3">
    <source>
        <dbReference type="ARBA" id="ARBA00043970"/>
    </source>
</evidence>
<evidence type="ECO:0000256" key="4">
    <source>
        <dbReference type="SAM" id="MobiDB-lite"/>
    </source>
</evidence>
<feature type="compositionally biased region" description="Low complexity" evidence="4">
    <location>
        <begin position="55"/>
        <end position="64"/>
    </location>
</feature>
<gene>
    <name evidence="5" type="ORF">LSUE1_G006381</name>
</gene>
<dbReference type="GO" id="GO:0004591">
    <property type="term" value="F:oxoglutarate dehydrogenase (succinyl-transferring) activity"/>
    <property type="evidence" value="ECO:0007669"/>
    <property type="project" value="TreeGrafter"/>
</dbReference>
<evidence type="ECO:0000256" key="1">
    <source>
        <dbReference type="ARBA" id="ARBA00004173"/>
    </source>
</evidence>
<dbReference type="EMBL" id="QGMK01001442">
    <property type="protein sequence ID" value="TVY68751.1"/>
    <property type="molecule type" value="Genomic_DNA"/>
</dbReference>
<evidence type="ECO:0000313" key="5">
    <source>
        <dbReference type="EMBL" id="TVY68751.1"/>
    </source>
</evidence>
<protein>
    <recommendedName>
        <fullName evidence="7">37S ribosomal protein YMR-31, mitochondrial</fullName>
    </recommendedName>
</protein>
<dbReference type="InterPro" id="IPR020373">
    <property type="entry name" value="Kgd4/YMR-31"/>
</dbReference>
<feature type="region of interest" description="Disordered" evidence="4">
    <location>
        <begin position="32"/>
        <end position="97"/>
    </location>
</feature>
<reference evidence="5 6" key="1">
    <citation type="submission" date="2018-05" db="EMBL/GenBank/DDBJ databases">
        <title>Genome sequencing and assembly of the regulated plant pathogen Lachnellula willkommii and related sister species for the development of diagnostic species identification markers.</title>
        <authorList>
            <person name="Giroux E."/>
            <person name="Bilodeau G."/>
        </authorList>
    </citation>
    <scope>NUCLEOTIDE SEQUENCE [LARGE SCALE GENOMIC DNA]</scope>
    <source>
        <strain evidence="5 6">CBS 268.59</strain>
    </source>
</reference>
<proteinExistence type="inferred from homology"/>
<organism evidence="5 6">
    <name type="scientific">Lachnellula suecica</name>
    <dbReference type="NCBI Taxonomy" id="602035"/>
    <lineage>
        <taxon>Eukaryota</taxon>
        <taxon>Fungi</taxon>
        <taxon>Dikarya</taxon>
        <taxon>Ascomycota</taxon>
        <taxon>Pezizomycotina</taxon>
        <taxon>Leotiomycetes</taxon>
        <taxon>Helotiales</taxon>
        <taxon>Lachnaceae</taxon>
        <taxon>Lachnellula</taxon>
    </lineage>
</organism>
<dbReference type="PANTHER" id="PTHR31601">
    <property type="entry name" value="28S RIBOSOMAL PROTEIN S36, MITOCHONDRIAL"/>
    <property type="match status" value="1"/>
</dbReference>
<keyword evidence="6" id="KW-1185">Reference proteome</keyword>
<evidence type="ECO:0008006" key="7">
    <source>
        <dbReference type="Google" id="ProtNLM"/>
    </source>
</evidence>
<dbReference type="Pfam" id="PF10937">
    <property type="entry name" value="Kgd4-YMR31"/>
    <property type="match status" value="1"/>
</dbReference>
<dbReference type="AlphaFoldDB" id="A0A8T9C0C9"/>